<dbReference type="SMART" id="SM00368">
    <property type="entry name" value="LRR_RI"/>
    <property type="match status" value="5"/>
</dbReference>
<keyword evidence="5" id="KW-1185">Reference proteome</keyword>
<evidence type="ECO:0000256" key="3">
    <source>
        <dbReference type="SAM" id="MobiDB-lite"/>
    </source>
</evidence>
<gene>
    <name evidence="4" type="ORF">Q5P01_000754</name>
</gene>
<keyword evidence="2" id="KW-0677">Repeat</keyword>
<dbReference type="PROSITE" id="PS51450">
    <property type="entry name" value="LRR"/>
    <property type="match status" value="2"/>
</dbReference>
<feature type="region of interest" description="Disordered" evidence="3">
    <location>
        <begin position="99"/>
        <end position="122"/>
    </location>
</feature>
<evidence type="ECO:0000313" key="4">
    <source>
        <dbReference type="EMBL" id="KAK2814677.1"/>
    </source>
</evidence>
<evidence type="ECO:0000313" key="5">
    <source>
        <dbReference type="Proteomes" id="UP001187415"/>
    </source>
</evidence>
<dbReference type="InterPro" id="IPR051261">
    <property type="entry name" value="NLR"/>
</dbReference>
<dbReference type="Gene3D" id="3.80.10.10">
    <property type="entry name" value="Ribonuclease Inhibitor"/>
    <property type="match status" value="2"/>
</dbReference>
<dbReference type="InterPro" id="IPR032675">
    <property type="entry name" value="LRR_dom_sf"/>
</dbReference>
<comment type="caution">
    <text evidence="4">The sequence shown here is derived from an EMBL/GenBank/DDBJ whole genome shotgun (WGS) entry which is preliminary data.</text>
</comment>
<name>A0AA88IIZ3_CHASR</name>
<sequence>MLESEVVFIMSNSCQTFFMRFLKIMICPIAAMTSSSPSPITIFTRWNLRHTVEQQSSEVPSGQSAQQHPAHLDSIFMLLEDNIVTFVKDELKKIQKSLSPDYPECSESQREDEEVLDGEDEEQRRSSRELFLKITVNFLKRMKQEELADCLHSKLIYPVFSKKVVLSLCKLSERSCEGLSSVLSSQSSSLRELDLSNNDLQDPGVKFLCDGLKSPHCHLETLRLSLCKLSKRSCEVLSSVLSSQSSSLRELDLSNNDLQDPGVKFLCEGLKSPHCQLETLRLSGCLLTDEGCASLASALSSNPSHLRELDLSYNHPGDSGVKLLSAGLKDPHWRLDTLRVEPGGEQWLTPGLRKYFCQLTIDTNTVNRKLRLSDNNRKMKVQSLWELI</sequence>
<dbReference type="FunFam" id="3.80.10.10:FF:000100">
    <property type="entry name" value="Si:dkey-11n14.1"/>
    <property type="match status" value="1"/>
</dbReference>
<evidence type="ECO:0000256" key="2">
    <source>
        <dbReference type="ARBA" id="ARBA00022737"/>
    </source>
</evidence>
<accession>A0AA88IIZ3</accession>
<keyword evidence="1" id="KW-0433">Leucine-rich repeat</keyword>
<organism evidence="4 5">
    <name type="scientific">Channa striata</name>
    <name type="common">Snakehead murrel</name>
    <name type="synonym">Ophicephalus striatus</name>
    <dbReference type="NCBI Taxonomy" id="64152"/>
    <lineage>
        <taxon>Eukaryota</taxon>
        <taxon>Metazoa</taxon>
        <taxon>Chordata</taxon>
        <taxon>Craniata</taxon>
        <taxon>Vertebrata</taxon>
        <taxon>Euteleostomi</taxon>
        <taxon>Actinopterygii</taxon>
        <taxon>Neopterygii</taxon>
        <taxon>Teleostei</taxon>
        <taxon>Neoteleostei</taxon>
        <taxon>Acanthomorphata</taxon>
        <taxon>Anabantaria</taxon>
        <taxon>Anabantiformes</taxon>
        <taxon>Channoidei</taxon>
        <taxon>Channidae</taxon>
        <taxon>Channa</taxon>
    </lineage>
</organism>
<protein>
    <submittedName>
        <fullName evidence="4">Uncharacterized protein</fullName>
    </submittedName>
</protein>
<dbReference type="AlphaFoldDB" id="A0AA88IIZ3"/>
<dbReference type="Proteomes" id="UP001187415">
    <property type="component" value="Unassembled WGS sequence"/>
</dbReference>
<dbReference type="InterPro" id="IPR001611">
    <property type="entry name" value="Leu-rich_rpt"/>
</dbReference>
<dbReference type="PANTHER" id="PTHR24106">
    <property type="entry name" value="NACHT, LRR AND CARD DOMAINS-CONTAINING"/>
    <property type="match status" value="1"/>
</dbReference>
<feature type="compositionally biased region" description="Acidic residues" evidence="3">
    <location>
        <begin position="110"/>
        <end position="121"/>
    </location>
</feature>
<dbReference type="Pfam" id="PF13516">
    <property type="entry name" value="LRR_6"/>
    <property type="match status" value="4"/>
</dbReference>
<reference evidence="4" key="1">
    <citation type="submission" date="2023-07" db="EMBL/GenBank/DDBJ databases">
        <title>Chromosome-level Genome Assembly of Striped Snakehead (Channa striata).</title>
        <authorList>
            <person name="Liu H."/>
        </authorList>
    </citation>
    <scope>NUCLEOTIDE SEQUENCE</scope>
    <source>
        <strain evidence="4">Gz</strain>
        <tissue evidence="4">Muscle</tissue>
    </source>
</reference>
<evidence type="ECO:0000256" key="1">
    <source>
        <dbReference type="ARBA" id="ARBA00022614"/>
    </source>
</evidence>
<proteinExistence type="predicted"/>
<dbReference type="SUPFAM" id="SSF52047">
    <property type="entry name" value="RNI-like"/>
    <property type="match status" value="1"/>
</dbReference>
<dbReference type="EMBL" id="JAUPFM010000027">
    <property type="protein sequence ID" value="KAK2814677.1"/>
    <property type="molecule type" value="Genomic_DNA"/>
</dbReference>